<evidence type="ECO:0000313" key="3">
    <source>
        <dbReference type="WBParaSite" id="L893_g21271.t1"/>
    </source>
</evidence>
<accession>A0A1I7YZ19</accession>
<organism evidence="2 3">
    <name type="scientific">Steinernema glaseri</name>
    <dbReference type="NCBI Taxonomy" id="37863"/>
    <lineage>
        <taxon>Eukaryota</taxon>
        <taxon>Metazoa</taxon>
        <taxon>Ecdysozoa</taxon>
        <taxon>Nematoda</taxon>
        <taxon>Chromadorea</taxon>
        <taxon>Rhabditida</taxon>
        <taxon>Tylenchina</taxon>
        <taxon>Panagrolaimomorpha</taxon>
        <taxon>Strongyloidoidea</taxon>
        <taxon>Steinernematidae</taxon>
        <taxon>Steinernema</taxon>
    </lineage>
</organism>
<keyword evidence="1" id="KW-0472">Membrane</keyword>
<dbReference type="WBParaSite" id="L893_g21271.t1">
    <property type="protein sequence ID" value="L893_g21271.t1"/>
    <property type="gene ID" value="L893_g21271"/>
</dbReference>
<feature type="transmembrane region" description="Helical" evidence="1">
    <location>
        <begin position="27"/>
        <end position="60"/>
    </location>
</feature>
<dbReference type="AlphaFoldDB" id="A0A1I7YZ19"/>
<keyword evidence="1" id="KW-0812">Transmembrane</keyword>
<evidence type="ECO:0000256" key="1">
    <source>
        <dbReference type="SAM" id="Phobius"/>
    </source>
</evidence>
<sequence length="80" mass="9020">MRDLMSERMSVVNYLCFLETRNDNGSLVAHVVLLCCSLGMILLLVVLVFAVHLVAIFLIFKYCTAGTEWADYPDQTDDCV</sequence>
<protein>
    <submittedName>
        <fullName evidence="3">Protein E5</fullName>
    </submittedName>
</protein>
<keyword evidence="2" id="KW-1185">Reference proteome</keyword>
<keyword evidence="1" id="KW-1133">Transmembrane helix</keyword>
<reference evidence="3" key="1">
    <citation type="submission" date="2016-11" db="UniProtKB">
        <authorList>
            <consortium name="WormBaseParasite"/>
        </authorList>
    </citation>
    <scope>IDENTIFICATION</scope>
</reference>
<evidence type="ECO:0000313" key="2">
    <source>
        <dbReference type="Proteomes" id="UP000095287"/>
    </source>
</evidence>
<dbReference type="Proteomes" id="UP000095287">
    <property type="component" value="Unplaced"/>
</dbReference>
<name>A0A1I7YZ19_9BILA</name>
<proteinExistence type="predicted"/>